<dbReference type="SUPFAM" id="SSF56112">
    <property type="entry name" value="Protein kinase-like (PK-like)"/>
    <property type="match status" value="1"/>
</dbReference>
<evidence type="ECO:0000256" key="18">
    <source>
        <dbReference type="PROSITE-ProRule" id="PRU10141"/>
    </source>
</evidence>
<dbReference type="PANTHER" id="PTHR24353">
    <property type="entry name" value="CYCLIC NUCLEOTIDE-DEPENDENT PROTEIN KINASE"/>
    <property type="match status" value="1"/>
</dbReference>
<evidence type="ECO:0000256" key="6">
    <source>
        <dbReference type="ARBA" id="ARBA00022535"/>
    </source>
</evidence>
<accession>F0WJZ2</accession>
<evidence type="ECO:0000256" key="3">
    <source>
        <dbReference type="ARBA" id="ARBA00006352"/>
    </source>
</evidence>
<dbReference type="InterPro" id="IPR014710">
    <property type="entry name" value="RmlC-like_jellyroll"/>
</dbReference>
<dbReference type="GO" id="GO:0030553">
    <property type="term" value="F:cGMP binding"/>
    <property type="evidence" value="ECO:0007669"/>
    <property type="project" value="UniProtKB-KW"/>
</dbReference>
<reference evidence="22" key="1">
    <citation type="journal article" date="2011" name="PLoS Biol.">
        <title>Gene gain and loss during evolution of obligate parasitism in the white rust pathogen of Arabidopsis thaliana.</title>
        <authorList>
            <person name="Kemen E."/>
            <person name="Gardiner A."/>
            <person name="Schultz-Larsen T."/>
            <person name="Kemen A.C."/>
            <person name="Balmuth A.L."/>
            <person name="Robert-Seilaniantz A."/>
            <person name="Bailey K."/>
            <person name="Holub E."/>
            <person name="Studholme D.J."/>
            <person name="Maclean D."/>
            <person name="Jones J.D."/>
        </authorList>
    </citation>
    <scope>NUCLEOTIDE SEQUENCE</scope>
</reference>
<dbReference type="FunFam" id="3.30.200.20:FF:000042">
    <property type="entry name" value="Aurora kinase A"/>
    <property type="match status" value="1"/>
</dbReference>
<feature type="domain" description="Protein kinase" evidence="19">
    <location>
        <begin position="468"/>
        <end position="729"/>
    </location>
</feature>
<dbReference type="Gene3D" id="2.60.120.10">
    <property type="entry name" value="Jelly Rolls"/>
    <property type="match status" value="3"/>
</dbReference>
<comment type="catalytic activity">
    <reaction evidence="15">
        <text>L-seryl-[protein] + ATP = O-phospho-L-seryl-[protein] + ADP + H(+)</text>
        <dbReference type="Rhea" id="RHEA:17989"/>
        <dbReference type="Rhea" id="RHEA-COMP:9863"/>
        <dbReference type="Rhea" id="RHEA-COMP:11604"/>
        <dbReference type="ChEBI" id="CHEBI:15378"/>
        <dbReference type="ChEBI" id="CHEBI:29999"/>
        <dbReference type="ChEBI" id="CHEBI:30616"/>
        <dbReference type="ChEBI" id="CHEBI:83421"/>
        <dbReference type="ChEBI" id="CHEBI:456216"/>
        <dbReference type="EC" id="2.7.11.12"/>
    </reaction>
</comment>
<comment type="subcellular location">
    <subcellularLocation>
        <location evidence="2">Endomembrane system</location>
    </subcellularLocation>
</comment>
<dbReference type="PROSITE" id="PS50042">
    <property type="entry name" value="CNMP_BINDING_3"/>
    <property type="match status" value="3"/>
</dbReference>
<dbReference type="SUPFAM" id="SSF51206">
    <property type="entry name" value="cAMP-binding domain-like"/>
    <property type="match status" value="3"/>
</dbReference>
<feature type="domain" description="Cyclic nucleotide-binding" evidence="20">
    <location>
        <begin position="321"/>
        <end position="454"/>
    </location>
</feature>
<dbReference type="GO" id="GO:0009653">
    <property type="term" value="P:anatomical structure morphogenesis"/>
    <property type="evidence" value="ECO:0007669"/>
    <property type="project" value="UniProtKB-ARBA"/>
</dbReference>
<dbReference type="AlphaFoldDB" id="F0WJZ2"/>
<evidence type="ECO:0000256" key="15">
    <source>
        <dbReference type="ARBA" id="ARBA00047462"/>
    </source>
</evidence>
<comment type="catalytic activity">
    <reaction evidence="14">
        <text>L-threonyl-[protein] + ATP = O-phospho-L-threonyl-[protein] + ADP + H(+)</text>
        <dbReference type="Rhea" id="RHEA:46608"/>
        <dbReference type="Rhea" id="RHEA-COMP:11060"/>
        <dbReference type="Rhea" id="RHEA-COMP:11605"/>
        <dbReference type="ChEBI" id="CHEBI:15378"/>
        <dbReference type="ChEBI" id="CHEBI:30013"/>
        <dbReference type="ChEBI" id="CHEBI:30616"/>
        <dbReference type="ChEBI" id="CHEBI:61977"/>
        <dbReference type="ChEBI" id="CHEBI:456216"/>
        <dbReference type="EC" id="2.7.11.12"/>
    </reaction>
</comment>
<dbReference type="GO" id="GO:0046872">
    <property type="term" value="F:metal ion binding"/>
    <property type="evidence" value="ECO:0007669"/>
    <property type="project" value="UniProtKB-KW"/>
</dbReference>
<evidence type="ECO:0000256" key="9">
    <source>
        <dbReference type="ARBA" id="ARBA00022741"/>
    </source>
</evidence>
<keyword evidence="5" id="KW-0723">Serine/threonine-protein kinase</keyword>
<dbReference type="Pfam" id="PF00069">
    <property type="entry name" value="Pkinase"/>
    <property type="match status" value="1"/>
</dbReference>
<dbReference type="InterPro" id="IPR017441">
    <property type="entry name" value="Protein_kinase_ATP_BS"/>
</dbReference>
<dbReference type="PROSITE" id="PS00108">
    <property type="entry name" value="PROTEIN_KINASE_ST"/>
    <property type="match status" value="1"/>
</dbReference>
<evidence type="ECO:0000256" key="2">
    <source>
        <dbReference type="ARBA" id="ARBA00004308"/>
    </source>
</evidence>
<dbReference type="FunFam" id="1.10.510.10:FF:000005">
    <property type="entry name" value="cAMP-dependent protein kinase catalytic subunit alpha"/>
    <property type="match status" value="1"/>
</dbReference>
<dbReference type="GO" id="GO:0004691">
    <property type="term" value="F:cAMP-dependent protein kinase activity"/>
    <property type="evidence" value="ECO:0007669"/>
    <property type="project" value="TreeGrafter"/>
</dbReference>
<evidence type="ECO:0000259" key="21">
    <source>
        <dbReference type="PROSITE" id="PS51285"/>
    </source>
</evidence>
<dbReference type="EC" id="2.7.11.12" evidence="4"/>
<evidence type="ECO:0000256" key="12">
    <source>
        <dbReference type="ARBA" id="ARBA00022992"/>
    </source>
</evidence>
<evidence type="ECO:0000256" key="11">
    <source>
        <dbReference type="ARBA" id="ARBA00022840"/>
    </source>
</evidence>
<dbReference type="HOGENOM" id="CLU_000288_73_2_1"/>
<comment type="similarity">
    <text evidence="3">Belongs to the protein kinase superfamily. AGC Ser/Thr protein kinase family. cGMP subfamily.</text>
</comment>
<dbReference type="PANTHER" id="PTHR24353:SF143">
    <property type="entry name" value="PROTEIN KINASE DOMAIN-CONTAINING PROTEIN"/>
    <property type="match status" value="1"/>
</dbReference>
<dbReference type="PROSITE" id="PS00107">
    <property type="entry name" value="PROTEIN_KINASE_ATP"/>
    <property type="match status" value="1"/>
</dbReference>
<evidence type="ECO:0000259" key="19">
    <source>
        <dbReference type="PROSITE" id="PS50011"/>
    </source>
</evidence>
<keyword evidence="10 22" id="KW-0418">Kinase</keyword>
<dbReference type="PROSITE" id="PS00889">
    <property type="entry name" value="CNMP_BINDING_2"/>
    <property type="match status" value="2"/>
</dbReference>
<dbReference type="SMART" id="SM00220">
    <property type="entry name" value="S_TKc"/>
    <property type="match status" value="1"/>
</dbReference>
<gene>
    <name evidence="22" type="primary">AlNc14C128G6858</name>
    <name evidence="22" type="ORF">ALNC14_077370</name>
</gene>
<dbReference type="InterPro" id="IPR011009">
    <property type="entry name" value="Kinase-like_dom_sf"/>
</dbReference>
<dbReference type="PROSITE" id="PS51285">
    <property type="entry name" value="AGC_KINASE_CTER"/>
    <property type="match status" value="1"/>
</dbReference>
<dbReference type="InterPro" id="IPR018488">
    <property type="entry name" value="cNMP-bd_CS"/>
</dbReference>
<dbReference type="Gene3D" id="1.10.510.10">
    <property type="entry name" value="Transferase(Phosphotransferase) domain 1"/>
    <property type="match status" value="1"/>
</dbReference>
<dbReference type="PROSITE" id="PS50011">
    <property type="entry name" value="PROTEIN_KINASE_DOM"/>
    <property type="match status" value="1"/>
</dbReference>
<evidence type="ECO:0000256" key="7">
    <source>
        <dbReference type="ARBA" id="ARBA00022679"/>
    </source>
</evidence>
<feature type="binding site" evidence="17">
    <location>
        <begin position="474"/>
        <end position="482"/>
    </location>
    <ligand>
        <name>ATP</name>
        <dbReference type="ChEBI" id="CHEBI:30616"/>
    </ligand>
</feature>
<dbReference type="InterPro" id="IPR018490">
    <property type="entry name" value="cNMP-bd_dom_sf"/>
</dbReference>
<dbReference type="Gene3D" id="3.30.200.20">
    <property type="entry name" value="Phosphorylase Kinase, domain 1"/>
    <property type="match status" value="1"/>
</dbReference>
<keyword evidence="9 17" id="KW-0547">Nucleotide-binding</keyword>
<evidence type="ECO:0000256" key="10">
    <source>
        <dbReference type="ARBA" id="ARBA00022777"/>
    </source>
</evidence>
<dbReference type="GO" id="GO:0005952">
    <property type="term" value="C:cAMP-dependent protein kinase complex"/>
    <property type="evidence" value="ECO:0007669"/>
    <property type="project" value="TreeGrafter"/>
</dbReference>
<feature type="domain" description="Cyclic nucleotide-binding" evidence="20">
    <location>
        <begin position="198"/>
        <end position="301"/>
    </location>
</feature>
<evidence type="ECO:0000256" key="14">
    <source>
        <dbReference type="ARBA" id="ARBA00047298"/>
    </source>
</evidence>
<keyword evidence="7" id="KW-0808">Transferase</keyword>
<dbReference type="PRINTS" id="PR00103">
    <property type="entry name" value="CAMPKINASE"/>
</dbReference>
<feature type="binding site" evidence="17 18">
    <location>
        <position position="497"/>
    </location>
    <ligand>
        <name>ATP</name>
        <dbReference type="ChEBI" id="CHEBI:30616"/>
    </ligand>
</feature>
<dbReference type="CDD" id="cd00038">
    <property type="entry name" value="CAP_ED"/>
    <property type="match status" value="3"/>
</dbReference>
<feature type="domain" description="Cyclic nucleotide-binding" evidence="20">
    <location>
        <begin position="80"/>
        <end position="178"/>
    </location>
</feature>
<dbReference type="FunFam" id="2.60.120.10:FF:000068">
    <property type="entry name" value="cGMP-dependent protein kinase"/>
    <property type="match status" value="1"/>
</dbReference>
<feature type="domain" description="AGC-kinase C-terminal" evidence="21">
    <location>
        <begin position="730"/>
        <end position="782"/>
    </location>
</feature>
<dbReference type="GO" id="GO:0012505">
    <property type="term" value="C:endomembrane system"/>
    <property type="evidence" value="ECO:0007669"/>
    <property type="project" value="UniProtKB-SubCell"/>
</dbReference>
<protein>
    <recommendedName>
        <fullName evidence="13">cGMP-dependent protein kinase</fullName>
        <ecNumber evidence="4">2.7.11.12</ecNumber>
    </recommendedName>
</protein>
<dbReference type="InterPro" id="IPR000719">
    <property type="entry name" value="Prot_kinase_dom"/>
</dbReference>
<proteinExistence type="inferred from homology"/>
<evidence type="ECO:0000256" key="13">
    <source>
        <dbReference type="ARBA" id="ARBA00024113"/>
    </source>
</evidence>
<dbReference type="GO" id="GO:0005524">
    <property type="term" value="F:ATP binding"/>
    <property type="evidence" value="ECO:0007669"/>
    <property type="project" value="UniProtKB-UniRule"/>
</dbReference>
<keyword evidence="12" id="KW-0142">cGMP-binding</keyword>
<evidence type="ECO:0000256" key="16">
    <source>
        <dbReference type="PIRSR" id="PIRSR000559-1"/>
    </source>
</evidence>
<feature type="active site" description="Proton acceptor" evidence="16">
    <location>
        <position position="595"/>
    </location>
</feature>
<organism evidence="22">
    <name type="scientific">Albugo laibachii Nc14</name>
    <dbReference type="NCBI Taxonomy" id="890382"/>
    <lineage>
        <taxon>Eukaryota</taxon>
        <taxon>Sar</taxon>
        <taxon>Stramenopiles</taxon>
        <taxon>Oomycota</taxon>
        <taxon>Peronosporomycetes</taxon>
        <taxon>Albuginales</taxon>
        <taxon>Albuginaceae</taxon>
        <taxon>Albugo</taxon>
    </lineage>
</organism>
<name>F0WJZ2_9STRA</name>
<dbReference type="PROSITE" id="PS00888">
    <property type="entry name" value="CNMP_BINDING_1"/>
    <property type="match status" value="3"/>
</dbReference>
<reference evidence="22" key="2">
    <citation type="submission" date="2011-02" db="EMBL/GenBank/DDBJ databases">
        <authorList>
            <person name="MacLean D."/>
        </authorList>
    </citation>
    <scope>NUCLEOTIDE SEQUENCE</scope>
</reference>
<dbReference type="Pfam" id="PF00027">
    <property type="entry name" value="cNMP_binding"/>
    <property type="match status" value="3"/>
</dbReference>
<evidence type="ECO:0000256" key="4">
    <source>
        <dbReference type="ARBA" id="ARBA00012428"/>
    </source>
</evidence>
<keyword evidence="6" id="KW-0140">cGMP</keyword>
<dbReference type="EMBL" id="FR824173">
    <property type="protein sequence ID" value="CCA21594.1"/>
    <property type="molecule type" value="Genomic_DNA"/>
</dbReference>
<dbReference type="InterPro" id="IPR000961">
    <property type="entry name" value="AGC-kinase_C"/>
</dbReference>
<evidence type="ECO:0000259" key="20">
    <source>
        <dbReference type="PROSITE" id="PS50042"/>
    </source>
</evidence>
<evidence type="ECO:0000313" key="22">
    <source>
        <dbReference type="EMBL" id="CCA21594.1"/>
    </source>
</evidence>
<dbReference type="SMART" id="SM00100">
    <property type="entry name" value="cNMP"/>
    <property type="match status" value="3"/>
</dbReference>
<evidence type="ECO:0000256" key="1">
    <source>
        <dbReference type="ARBA" id="ARBA00001946"/>
    </source>
</evidence>
<keyword evidence="8" id="KW-0479">Metal-binding</keyword>
<comment type="cofactor">
    <cofactor evidence="1">
        <name>Mg(2+)</name>
        <dbReference type="ChEBI" id="CHEBI:18420"/>
    </cofactor>
</comment>
<evidence type="ECO:0000256" key="8">
    <source>
        <dbReference type="ARBA" id="ARBA00022723"/>
    </source>
</evidence>
<evidence type="ECO:0000256" key="5">
    <source>
        <dbReference type="ARBA" id="ARBA00022527"/>
    </source>
</evidence>
<dbReference type="GO" id="GO:0004692">
    <property type="term" value="F:cGMP-dependent protein kinase activity"/>
    <property type="evidence" value="ECO:0007669"/>
    <property type="project" value="UniProtKB-EC"/>
</dbReference>
<dbReference type="InterPro" id="IPR002374">
    <property type="entry name" value="cGMP_dep_kinase"/>
</dbReference>
<keyword evidence="11 17" id="KW-0067">ATP-binding</keyword>
<dbReference type="InterPro" id="IPR000595">
    <property type="entry name" value="cNMP-bd_dom"/>
</dbReference>
<dbReference type="PIRSF" id="PIRSF000559">
    <property type="entry name" value="cGMP-dep_kinase"/>
    <property type="match status" value="1"/>
</dbReference>
<evidence type="ECO:0000256" key="17">
    <source>
        <dbReference type="PIRSR" id="PIRSR000559-2"/>
    </source>
</evidence>
<dbReference type="InterPro" id="IPR008271">
    <property type="entry name" value="Ser/Thr_kinase_AS"/>
</dbReference>
<sequence length="782" mass="87282">MGCINSVAKKGDFDRFAPVLHDRSADGRVSALMREKRAASRRRDIFAESVPIGSPIIATNAPKSIESSKVIHNALMNNFLFSSIKENHIKLMIDMMTEKPTEIGEVIITEGDKGDYFYVVESGLFLITVDGASLTVVTSGATFGELALLYNCPRRATITCTEPGRLWALDRITFRRLVATNQSDEIIGCKNALRSVALLKPLTDEQIGQLAEAAQFVSFKNGERIINKGEQGNVLYIIQSGCVVCSDAGKQGGLGDVKLKDGDYFGERALMTQEPRAANVTAVTEVKCIALDRQSFDDLLGSLREVIDHNMSMRVLQSIPLLKNLSPYEQEKLFSTLVPVSYSDGDYVIREGEKGSTFYIIKSGQAIIKKSSKPEGSCTSADGCDASAESRQVATLSFGNYFGEVSLLHDEPRQADVIASGPLECLELNQSMFVQLLGPIQGILNREIEDRKTALIMREHSSILMENLEDIRTLGSGTFGRVKLMRHKVTGKPYAMKVMNKSHIVAYKQQVNVMNEKRLMAMCHHPFILQFYKTFKDKNNLYLLSEFVQGGELFSYLHCNPGSSGRLQDDHARFYASHVLLSIEYLHERNIVYRDLKPENLLIDSEGYIKVADFGFAKMIDGRTYTLCGTPEYLAPELVLGKGHGKGVDYWALGVLIYEMVVGHSPFAASSQSDQMQICRNIVKEQVRYPSRMSPHCKDLVSKLLERDVTKRIGLSHGGVRAIRSHPWFADISWDAMYKKKVVAPYLPALKDAFDCSRFETVLDIESNTVYKDDGSDWDKDF</sequence>